<proteinExistence type="predicted"/>
<dbReference type="RefSeq" id="WP_263003667.1">
    <property type="nucleotide sequence ID" value="NZ_JAOTEM010000003.1"/>
</dbReference>
<gene>
    <name evidence="1" type="ORF">NZ698_13350</name>
</gene>
<keyword evidence="2" id="KW-1185">Reference proteome</keyword>
<comment type="caution">
    <text evidence="1">The sequence shown here is derived from an EMBL/GenBank/DDBJ whole genome shotgun (WGS) entry which is preliminary data.</text>
</comment>
<dbReference type="Proteomes" id="UP001208649">
    <property type="component" value="Unassembled WGS sequence"/>
</dbReference>
<accession>A0ABT2W7L1</accession>
<protein>
    <submittedName>
        <fullName evidence="1">Uncharacterized protein</fullName>
    </submittedName>
</protein>
<evidence type="ECO:0000313" key="2">
    <source>
        <dbReference type="Proteomes" id="UP001208649"/>
    </source>
</evidence>
<name>A0ABT2W7L1_9FLAO</name>
<reference evidence="2" key="1">
    <citation type="submission" date="2023-07" db="EMBL/GenBank/DDBJ databases">
        <title>Chryseobacterium sp. strain PBS4-4 Genome sequencing and assembly.</title>
        <authorList>
            <person name="Jung Y."/>
        </authorList>
    </citation>
    <scope>NUCLEOTIDE SEQUENCE [LARGE SCALE GENOMIC DNA]</scope>
    <source>
        <strain evidence="2">PBS4-4</strain>
    </source>
</reference>
<organism evidence="1 2">
    <name type="scientific">Chryseobacterium edaphi</name>
    <dbReference type="NCBI Taxonomy" id="2976532"/>
    <lineage>
        <taxon>Bacteria</taxon>
        <taxon>Pseudomonadati</taxon>
        <taxon>Bacteroidota</taxon>
        <taxon>Flavobacteriia</taxon>
        <taxon>Flavobacteriales</taxon>
        <taxon>Weeksellaceae</taxon>
        <taxon>Chryseobacterium group</taxon>
        <taxon>Chryseobacterium</taxon>
    </lineage>
</organism>
<sequence length="76" mass="8772">MYSRKSIYISLQGFNKIDKLTDNGEEIFFVYNLKSGGHNNLKIITGSKVPGTIKRQFFSYHSFPYFIENCTSVIKP</sequence>
<evidence type="ECO:0000313" key="1">
    <source>
        <dbReference type="EMBL" id="MCU7618189.1"/>
    </source>
</evidence>
<dbReference type="EMBL" id="JAOTEM010000003">
    <property type="protein sequence ID" value="MCU7618189.1"/>
    <property type="molecule type" value="Genomic_DNA"/>
</dbReference>